<feature type="active site" description="Charge relay system" evidence="11 12">
    <location>
        <position position="614"/>
    </location>
</feature>
<feature type="domain" description="PA" evidence="15">
    <location>
        <begin position="455"/>
        <end position="529"/>
    </location>
</feature>
<dbReference type="Pfam" id="PF02225">
    <property type="entry name" value="PA"/>
    <property type="match status" value="1"/>
</dbReference>
<dbReference type="PROSITE" id="PS00138">
    <property type="entry name" value="SUBTILASE_SER"/>
    <property type="match status" value="1"/>
</dbReference>
<keyword evidence="10" id="KW-0325">Glycoprotein</keyword>
<dbReference type="InterPro" id="IPR041469">
    <property type="entry name" value="Subtilisin-like_FN3"/>
</dbReference>
<dbReference type="CDD" id="cd04852">
    <property type="entry name" value="Peptidases_S8_3"/>
    <property type="match status" value="1"/>
</dbReference>
<reference evidence="19" key="2">
    <citation type="submission" date="2025-08" db="UniProtKB">
        <authorList>
            <consortium name="RefSeq"/>
        </authorList>
    </citation>
    <scope>IDENTIFICATION</scope>
    <source>
        <tissue evidence="19">Young leaves</tissue>
    </source>
</reference>
<dbReference type="GO" id="GO:0009609">
    <property type="term" value="P:response to symbiotic bacterium"/>
    <property type="evidence" value="ECO:0007669"/>
    <property type="project" value="UniProtKB-ARBA"/>
</dbReference>
<feature type="active site" description="Charge relay system" evidence="11 12">
    <location>
        <position position="217"/>
    </location>
</feature>
<dbReference type="Gene3D" id="3.40.50.200">
    <property type="entry name" value="Peptidase S8/S53 domain"/>
    <property type="match status" value="1"/>
</dbReference>
<dbReference type="InterPro" id="IPR034197">
    <property type="entry name" value="Peptidases_S8_3"/>
</dbReference>
<keyword evidence="18" id="KW-1185">Reference proteome</keyword>
<dbReference type="InterPro" id="IPR023828">
    <property type="entry name" value="Peptidase_S8_Ser-AS"/>
</dbReference>
<comment type="function">
    <text evidence="1">Required for arbuscular mycorrhiza (AM) development during AM symbiosis with AM fungi (e.g. Glomeromycota intraradices).</text>
</comment>
<dbReference type="OrthoDB" id="206201at2759"/>
<keyword evidence="5" id="KW-0964">Secreted</keyword>
<dbReference type="GO" id="GO:0048046">
    <property type="term" value="C:apoplast"/>
    <property type="evidence" value="ECO:0007669"/>
    <property type="project" value="UniProtKB-SubCell"/>
</dbReference>
<feature type="domain" description="Inhibitor I9" evidence="16">
    <location>
        <begin position="111"/>
        <end position="180"/>
    </location>
</feature>
<dbReference type="Pfam" id="PF05922">
    <property type="entry name" value="Inhibitor_I9"/>
    <property type="match status" value="1"/>
</dbReference>
<keyword evidence="6 12" id="KW-0645">Protease</keyword>
<dbReference type="GO" id="GO:0009610">
    <property type="term" value="P:response to symbiotic fungus"/>
    <property type="evidence" value="ECO:0007669"/>
    <property type="project" value="UniProtKB-ARBA"/>
</dbReference>
<dbReference type="InterPro" id="IPR003137">
    <property type="entry name" value="PA_domain"/>
</dbReference>
<evidence type="ECO:0000256" key="3">
    <source>
        <dbReference type="ARBA" id="ARBA00011073"/>
    </source>
</evidence>
<dbReference type="AlphaFoldDB" id="A0A8B8M3V5"/>
<dbReference type="PROSITE" id="PS51892">
    <property type="entry name" value="SUBTILASE"/>
    <property type="match status" value="1"/>
</dbReference>
<accession>A0A8B8M3V5</accession>
<dbReference type="KEGG" id="aprc:113870249"/>
<organism evidence="18 19">
    <name type="scientific">Abrus precatorius</name>
    <name type="common">Indian licorice</name>
    <name type="synonym">Glycine abrus</name>
    <dbReference type="NCBI Taxonomy" id="3816"/>
    <lineage>
        <taxon>Eukaryota</taxon>
        <taxon>Viridiplantae</taxon>
        <taxon>Streptophyta</taxon>
        <taxon>Embryophyta</taxon>
        <taxon>Tracheophyta</taxon>
        <taxon>Spermatophyta</taxon>
        <taxon>Magnoliopsida</taxon>
        <taxon>eudicotyledons</taxon>
        <taxon>Gunneridae</taxon>
        <taxon>Pentapetalae</taxon>
        <taxon>rosids</taxon>
        <taxon>fabids</taxon>
        <taxon>Fabales</taxon>
        <taxon>Fabaceae</taxon>
        <taxon>Papilionoideae</taxon>
        <taxon>50 kb inversion clade</taxon>
        <taxon>NPAAA clade</taxon>
        <taxon>indigoferoid/millettioid clade</taxon>
        <taxon>Abreae</taxon>
        <taxon>Abrus</taxon>
    </lineage>
</organism>
<evidence type="ECO:0000256" key="4">
    <source>
        <dbReference type="ARBA" id="ARBA00022523"/>
    </source>
</evidence>
<reference evidence="18" key="1">
    <citation type="journal article" date="2019" name="Toxins">
        <title>Detection of Abrin-Like and Prepropulchellin-Like Toxin Genes and Transcripts Using Whole Genome Sequencing and Full-Length Transcript Sequencing of Abrus precatorius.</title>
        <authorList>
            <person name="Hovde B.T."/>
            <person name="Daligault H.E."/>
            <person name="Hanschen E.R."/>
            <person name="Kunde Y.A."/>
            <person name="Johnson M.B."/>
            <person name="Starkenburg S.R."/>
            <person name="Johnson S.L."/>
        </authorList>
    </citation>
    <scope>NUCLEOTIDE SEQUENCE [LARGE SCALE GENOMIC DNA]</scope>
</reference>
<name>A0A8B8M3V5_ABRPR</name>
<evidence type="ECO:0000256" key="7">
    <source>
        <dbReference type="ARBA" id="ARBA00022729"/>
    </source>
</evidence>
<evidence type="ECO:0000256" key="6">
    <source>
        <dbReference type="ARBA" id="ARBA00022670"/>
    </source>
</evidence>
<dbReference type="Pfam" id="PF17766">
    <property type="entry name" value="fn3_6"/>
    <property type="match status" value="1"/>
</dbReference>
<dbReference type="GeneID" id="113870249"/>
<dbReference type="GO" id="GO:0006508">
    <property type="term" value="P:proteolysis"/>
    <property type="evidence" value="ECO:0007669"/>
    <property type="project" value="UniProtKB-KW"/>
</dbReference>
<dbReference type="PRINTS" id="PR00723">
    <property type="entry name" value="SUBTILISIN"/>
</dbReference>
<evidence type="ECO:0000256" key="1">
    <source>
        <dbReference type="ARBA" id="ARBA00002076"/>
    </source>
</evidence>
<evidence type="ECO:0000259" key="15">
    <source>
        <dbReference type="Pfam" id="PF02225"/>
    </source>
</evidence>
<evidence type="ECO:0000256" key="2">
    <source>
        <dbReference type="ARBA" id="ARBA00004271"/>
    </source>
</evidence>
<dbReference type="GO" id="GO:0004252">
    <property type="term" value="F:serine-type endopeptidase activity"/>
    <property type="evidence" value="ECO:0007669"/>
    <property type="project" value="UniProtKB-UniRule"/>
</dbReference>
<dbReference type="PANTHER" id="PTHR10795">
    <property type="entry name" value="PROPROTEIN CONVERTASE SUBTILISIN/KEXIN"/>
    <property type="match status" value="1"/>
</dbReference>
<dbReference type="InterPro" id="IPR015500">
    <property type="entry name" value="Peptidase_S8_subtilisin-rel"/>
</dbReference>
<dbReference type="Pfam" id="PF00082">
    <property type="entry name" value="Peptidase_S8"/>
    <property type="match status" value="1"/>
</dbReference>
<dbReference type="Gene3D" id="2.60.40.2310">
    <property type="match status" value="1"/>
</dbReference>
<keyword evidence="7" id="KW-0732">Signal</keyword>
<protein>
    <submittedName>
        <fullName evidence="19">Subtilisin-like protease SBT1.7</fullName>
    </submittedName>
</protein>
<evidence type="ECO:0000313" key="19">
    <source>
        <dbReference type="RefSeq" id="XP_027362643.1"/>
    </source>
</evidence>
<keyword evidence="8 12" id="KW-0378">Hydrolase</keyword>
<evidence type="ECO:0000256" key="10">
    <source>
        <dbReference type="ARBA" id="ARBA00023180"/>
    </source>
</evidence>
<dbReference type="RefSeq" id="XP_027362643.1">
    <property type="nucleotide sequence ID" value="XM_027506842.1"/>
</dbReference>
<dbReference type="CDD" id="cd02120">
    <property type="entry name" value="PA_subtilisin_like"/>
    <property type="match status" value="1"/>
</dbReference>
<evidence type="ECO:0000259" key="16">
    <source>
        <dbReference type="Pfam" id="PF05922"/>
    </source>
</evidence>
<dbReference type="InterPro" id="IPR036852">
    <property type="entry name" value="Peptidase_S8/S53_dom_sf"/>
</dbReference>
<dbReference type="FunFam" id="3.40.50.200:FF:000006">
    <property type="entry name" value="Subtilisin-like protease SBT1.5"/>
    <property type="match status" value="1"/>
</dbReference>
<dbReference type="Gene3D" id="3.50.30.30">
    <property type="match status" value="1"/>
</dbReference>
<dbReference type="FunFam" id="3.50.30.30:FF:000005">
    <property type="entry name" value="subtilisin-like protease SBT1.5"/>
    <property type="match status" value="1"/>
</dbReference>
<dbReference type="Proteomes" id="UP000694853">
    <property type="component" value="Unplaced"/>
</dbReference>
<gene>
    <name evidence="19" type="primary">LOC113870249</name>
</gene>
<evidence type="ECO:0000256" key="5">
    <source>
        <dbReference type="ARBA" id="ARBA00022525"/>
    </source>
</evidence>
<evidence type="ECO:0000259" key="14">
    <source>
        <dbReference type="Pfam" id="PF00082"/>
    </source>
</evidence>
<feature type="region of interest" description="Disordered" evidence="13">
    <location>
        <begin position="277"/>
        <end position="297"/>
    </location>
</feature>
<comment type="subcellular location">
    <subcellularLocation>
        <location evidence="2">Secreted</location>
        <location evidence="2">Extracellular space</location>
        <location evidence="2">Apoplast</location>
    </subcellularLocation>
</comment>
<feature type="active site" description="Charge relay system" evidence="11 12">
    <location>
        <position position="288"/>
    </location>
</feature>
<proteinExistence type="inferred from homology"/>
<sequence length="841" mass="89336">MSFTCWRVKKGSVSVCDVLGHYQGQGVSTVAFDVNVVDDASRGGVQWVSYSALNNLFIKPTLLLHCSHSLAQSKLVSMETLNKHLVAILCLLFLLLSDVSLATLKEDNGPYIVYVAKSEMPAVFNHHSFWYKSILQSVSNSAEMLYIYDNIHGFSTTLTSKEARLLETRTGVLKVQPEQTFVKHTTRTPHFLGLDKISDMFVDDSNAGSDVVIGLLDTGVWPESKSFDDTGLGPIPSTWKGECESGANFTAANCNKKLIGARYFLKGYEKSVGVINQQSKSPRDDDGHGTHTASTAAGSPVDGASLFGFASGTARGMASHARVAVYKVCWSEACAMSDIIAAMDKAISDNVNVISISLGGGLPAYDQDGLAIGAFVAMEKGIIVSASAGNSGPDLGSVLNQAPWMINVGAGTLDRRFPSYITLGDGKKYSGESIFSSNDLPNTPLSFIYGGELGSSECQPGSLDPKKVKGKIVLCDRGLGSRTDKGFAVKSAGGAAMVLANSEANGEDLIVDAHLLPTIVVGFQAGKALKKYLLSDPKPTATIVFQGTQVGFQPSPVVAAFSSRGPSLLVPEILKPDVIAPGVNILAAWSKLVGPTDVEEDTRRVDFNILSGTSMSCPHVSGIAALIKSARPAWSPAAIRSALMTTAYTAYSNGKKLLDGATGKPATLFELGAGHVNPAAALNPGLIYDLTVDDYLNFLCALNYTPERIETVTKRKVKCDPAKHYRVSDLNYPSFGAVFQPAAARGSAAPVVKHTRTLTNVGAASTYKASVTSEISSVKITVEPDVLSFKENEKKSFTLTITASSSKPTNRFGFGRLEWSNGKTIVGSPIALLWNTTTGND</sequence>
<feature type="domain" description="Subtilisin-like protease fibronectin type-III" evidence="17">
    <location>
        <begin position="729"/>
        <end position="831"/>
    </location>
</feature>
<dbReference type="InterPro" id="IPR045051">
    <property type="entry name" value="SBT"/>
</dbReference>
<feature type="domain" description="Peptidase S8/S53" evidence="14">
    <location>
        <begin position="208"/>
        <end position="672"/>
    </location>
</feature>
<evidence type="ECO:0000256" key="8">
    <source>
        <dbReference type="ARBA" id="ARBA00022801"/>
    </source>
</evidence>
<dbReference type="InterPro" id="IPR037045">
    <property type="entry name" value="S8pro/Inhibitor_I9_sf"/>
</dbReference>
<evidence type="ECO:0000256" key="9">
    <source>
        <dbReference type="ARBA" id="ARBA00022825"/>
    </source>
</evidence>
<keyword evidence="4" id="KW-0052">Apoplast</keyword>
<evidence type="ECO:0000256" key="13">
    <source>
        <dbReference type="SAM" id="MobiDB-lite"/>
    </source>
</evidence>
<evidence type="ECO:0000256" key="12">
    <source>
        <dbReference type="PROSITE-ProRule" id="PRU01240"/>
    </source>
</evidence>
<dbReference type="SUPFAM" id="SSF52743">
    <property type="entry name" value="Subtilisin-like"/>
    <property type="match status" value="1"/>
</dbReference>
<evidence type="ECO:0000313" key="18">
    <source>
        <dbReference type="Proteomes" id="UP000694853"/>
    </source>
</evidence>
<dbReference type="InterPro" id="IPR000209">
    <property type="entry name" value="Peptidase_S8/S53_dom"/>
</dbReference>
<dbReference type="Gene3D" id="3.30.70.80">
    <property type="entry name" value="Peptidase S8 propeptide/proteinase inhibitor I9"/>
    <property type="match status" value="1"/>
</dbReference>
<comment type="similarity">
    <text evidence="3 12">Belongs to the peptidase S8 family.</text>
</comment>
<dbReference type="InterPro" id="IPR010259">
    <property type="entry name" value="S8pro/Inhibitor_I9"/>
</dbReference>
<evidence type="ECO:0000259" key="17">
    <source>
        <dbReference type="Pfam" id="PF17766"/>
    </source>
</evidence>
<evidence type="ECO:0000256" key="11">
    <source>
        <dbReference type="PIRSR" id="PIRSR615500-1"/>
    </source>
</evidence>
<keyword evidence="9 12" id="KW-0720">Serine protease</keyword>